<evidence type="ECO:0000313" key="2">
    <source>
        <dbReference type="Proteomes" id="UP001244640"/>
    </source>
</evidence>
<sequence length="151" mass="17974">MLSHIYYEKDQILVVQYPSHLRMPSKRLTNVPALSVQTVLQIQTLKYMQDKLTKFVNQREKAFIIRKCYGKKEVFTIQMIRAMLKANHECRLPKFVKAVTDKQNALFFLQPSKQSTCYEYFIGTIYPIIRWCAEASTQYYQIPFHRKPVSR</sequence>
<evidence type="ECO:0000313" key="1">
    <source>
        <dbReference type="EMBL" id="MDQ1150189.1"/>
    </source>
</evidence>
<comment type="caution">
    <text evidence="1">The sequence shown here is derived from an EMBL/GenBank/DDBJ whole genome shotgun (WGS) entry which is preliminary data.</text>
</comment>
<accession>A0ABU0U5R5</accession>
<dbReference type="RefSeq" id="WP_307185882.1">
    <property type="nucleotide sequence ID" value="NZ_JAUTBA010000001.1"/>
</dbReference>
<proteinExistence type="predicted"/>
<keyword evidence="2" id="KW-1185">Reference proteome</keyword>
<dbReference type="Proteomes" id="UP001244640">
    <property type="component" value="Unassembled WGS sequence"/>
</dbReference>
<reference evidence="1 2" key="1">
    <citation type="submission" date="2023-07" db="EMBL/GenBank/DDBJ databases">
        <title>Functional and genomic diversity of the sorghum phyllosphere microbiome.</title>
        <authorList>
            <person name="Shade A."/>
        </authorList>
    </citation>
    <scope>NUCLEOTIDE SEQUENCE [LARGE SCALE GENOMIC DNA]</scope>
    <source>
        <strain evidence="1 2">SORGH_AS_0892</strain>
    </source>
</reference>
<name>A0ABU0U5R5_9SPHI</name>
<dbReference type="EMBL" id="JAUTBA010000001">
    <property type="protein sequence ID" value="MDQ1150189.1"/>
    <property type="molecule type" value="Genomic_DNA"/>
</dbReference>
<protein>
    <submittedName>
        <fullName evidence="1">Uncharacterized protein</fullName>
    </submittedName>
</protein>
<gene>
    <name evidence="1" type="ORF">QE382_002173</name>
</gene>
<organism evidence="1 2">
    <name type="scientific">Sphingobacterium zeae</name>
    <dbReference type="NCBI Taxonomy" id="1776859"/>
    <lineage>
        <taxon>Bacteria</taxon>
        <taxon>Pseudomonadati</taxon>
        <taxon>Bacteroidota</taxon>
        <taxon>Sphingobacteriia</taxon>
        <taxon>Sphingobacteriales</taxon>
        <taxon>Sphingobacteriaceae</taxon>
        <taxon>Sphingobacterium</taxon>
    </lineage>
</organism>